<evidence type="ECO:0000259" key="1">
    <source>
        <dbReference type="Pfam" id="PF12476"/>
    </source>
</evidence>
<dbReference type="Pfam" id="PF13175">
    <property type="entry name" value="AAA_15"/>
    <property type="match status" value="2"/>
</dbReference>
<dbReference type="Pfam" id="PF12476">
    <property type="entry name" value="DUF3696"/>
    <property type="match status" value="1"/>
</dbReference>
<feature type="domain" description="DUF3696" evidence="1">
    <location>
        <begin position="312"/>
        <end position="348"/>
    </location>
</feature>
<feature type="domain" description="Endonuclease GajA/Old nuclease/RecF-like AAA" evidence="2">
    <location>
        <begin position="1"/>
        <end position="69"/>
    </location>
</feature>
<gene>
    <name evidence="3" type="ORF">P7I32_02985</name>
</gene>
<dbReference type="AlphaFoldDB" id="A0AAW8UM98"/>
<dbReference type="EMBL" id="JARQDV010000001">
    <property type="protein sequence ID" value="MDT2963555.1"/>
    <property type="molecule type" value="Genomic_DNA"/>
</dbReference>
<accession>A0AAW8UM98</accession>
<protein>
    <submittedName>
        <fullName evidence="3">DUF3696 domain-containing protein</fullName>
    </submittedName>
</protein>
<dbReference type="Gene3D" id="3.40.50.300">
    <property type="entry name" value="P-loop containing nucleotide triphosphate hydrolases"/>
    <property type="match status" value="2"/>
</dbReference>
<sequence>MLKKLRIRNFKCFNDFSLDLKEFTILTGSNSAGKSTVIQSILLSDSAYKDYEKRIYINDVYGTNLGIASKLLSREGLSTKETEDIGDQIIFSYEPSHVEVILKVKDIAEENYFEKEIQGNWDNNLFYLNAERIGPRIANQITNNSISNVGFHGENTGFMLSRLQNESLSIPEKLKIGKSSLFPSICMDWLNVIIPNSDFSSESISDLGVSALRYNKDSVPTAVGFGLSYVLPIIVQALYCVSLAKEKNEKVVFIVENPEAHLHPYSQSQIGKFLSKIAMHGVQVITETHSEHVINGARLQLAEGQNTDLMGLFFFDAGKAEEISINKFGELSHWPAGFFDQSMKDTRKILENRLGGV</sequence>
<dbReference type="PANTHER" id="PTHR43581">
    <property type="entry name" value="ATP/GTP PHOSPHATASE"/>
    <property type="match status" value="1"/>
</dbReference>
<dbReference type="PIRSF" id="PIRSF034888">
    <property type="entry name" value="P-loop_UCP034888"/>
    <property type="match status" value="1"/>
</dbReference>
<dbReference type="InterPro" id="IPR051396">
    <property type="entry name" value="Bact_Antivir_Def_Nuclease"/>
</dbReference>
<dbReference type="InterPro" id="IPR014592">
    <property type="entry name" value="P-loop_UCP034888"/>
</dbReference>
<proteinExistence type="predicted"/>
<evidence type="ECO:0000313" key="4">
    <source>
        <dbReference type="Proteomes" id="UP001268896"/>
    </source>
</evidence>
<evidence type="ECO:0000313" key="3">
    <source>
        <dbReference type="EMBL" id="MDT2963555.1"/>
    </source>
</evidence>
<dbReference type="PANTHER" id="PTHR43581:SF2">
    <property type="entry name" value="EXCINUCLEASE ATPASE SUBUNIT"/>
    <property type="match status" value="1"/>
</dbReference>
<dbReference type="Proteomes" id="UP001268896">
    <property type="component" value="Unassembled WGS sequence"/>
</dbReference>
<organism evidence="3 4">
    <name type="scientific">Enterococcus casseliflavus</name>
    <name type="common">Enterococcus flavescens</name>
    <dbReference type="NCBI Taxonomy" id="37734"/>
    <lineage>
        <taxon>Bacteria</taxon>
        <taxon>Bacillati</taxon>
        <taxon>Bacillota</taxon>
        <taxon>Bacilli</taxon>
        <taxon>Lactobacillales</taxon>
        <taxon>Enterococcaceae</taxon>
        <taxon>Enterococcus</taxon>
    </lineage>
</organism>
<dbReference type="SUPFAM" id="SSF52540">
    <property type="entry name" value="P-loop containing nucleoside triphosphate hydrolases"/>
    <property type="match status" value="1"/>
</dbReference>
<dbReference type="InterPro" id="IPR041685">
    <property type="entry name" value="AAA_GajA/Old/RecF-like"/>
</dbReference>
<reference evidence="3" key="1">
    <citation type="submission" date="2023-03" db="EMBL/GenBank/DDBJ databases">
        <authorList>
            <person name="Shen W."/>
            <person name="Cai J."/>
        </authorList>
    </citation>
    <scope>NUCLEOTIDE SEQUENCE</scope>
    <source>
        <strain evidence="3">K72-2</strain>
    </source>
</reference>
<feature type="domain" description="Endonuclease GajA/Old nuclease/RecF-like AAA" evidence="2">
    <location>
        <begin position="219"/>
        <end position="294"/>
    </location>
</feature>
<comment type="caution">
    <text evidence="3">The sequence shown here is derived from an EMBL/GenBank/DDBJ whole genome shotgun (WGS) entry which is preliminary data.</text>
</comment>
<name>A0AAW8UM98_ENTCA</name>
<evidence type="ECO:0000259" key="2">
    <source>
        <dbReference type="Pfam" id="PF13175"/>
    </source>
</evidence>
<dbReference type="RefSeq" id="WP_311903555.1">
    <property type="nucleotide sequence ID" value="NZ_JARQDV010000001.1"/>
</dbReference>
<dbReference type="InterPro" id="IPR022532">
    <property type="entry name" value="DUF3696"/>
</dbReference>
<dbReference type="InterPro" id="IPR027417">
    <property type="entry name" value="P-loop_NTPase"/>
</dbReference>